<proteinExistence type="predicted"/>
<organism evidence="2 3">
    <name type="scientific">Bacteroides pyogenes JCM 6292</name>
    <dbReference type="NCBI Taxonomy" id="1235809"/>
    <lineage>
        <taxon>Bacteria</taxon>
        <taxon>Pseudomonadati</taxon>
        <taxon>Bacteroidota</taxon>
        <taxon>Bacteroidia</taxon>
        <taxon>Bacteroidales</taxon>
        <taxon>Bacteroidaceae</taxon>
        <taxon>Bacteroides</taxon>
    </lineage>
</organism>
<dbReference type="Proteomes" id="UP000018861">
    <property type="component" value="Unassembled WGS sequence"/>
</dbReference>
<evidence type="ECO:0000313" key="2">
    <source>
        <dbReference type="EMBL" id="GAE16816.1"/>
    </source>
</evidence>
<dbReference type="EMBL" id="BAIQ01000044">
    <property type="protein sequence ID" value="GAE16816.1"/>
    <property type="molecule type" value="Genomic_DNA"/>
</dbReference>
<name>W4PAJ3_9BACE</name>
<accession>W4PAJ3</accession>
<comment type="caution">
    <text evidence="2">The sequence shown here is derived from an EMBL/GenBank/DDBJ whole genome shotgun (WGS) entry which is preliminary data.</text>
</comment>
<reference evidence="2 3" key="1">
    <citation type="journal article" date="2014" name="Genome Announc.">
        <title>Draft Genome Sequences of Three Strains of Bacteroides pyogenes Isolated from a Cat and Swine.</title>
        <authorList>
            <person name="Sakamoto M."/>
            <person name="Oshima K."/>
            <person name="Suda W."/>
            <person name="Kitamura K."/>
            <person name="Iida T."/>
            <person name="Hattori M."/>
            <person name="Ohkuma M."/>
        </authorList>
    </citation>
    <scope>NUCLEOTIDE SEQUENCE [LARGE SCALE GENOMIC DNA]</scope>
    <source>
        <strain evidence="2 3">JCM 6292</strain>
    </source>
</reference>
<sequence length="736" mass="86260">MKLIRYFLFSLLSLLATNEVLACWGAWYTPDGYYMYRVHNIQPDPELAVEGYYPRAGKNCESWQKLTSSNIPLEDIYHVVYTMSLEEFESIYDNKGIVYENRFVNWITKKDTAILDFLLLAKTNEYIRLKRNSRWYYPSMKIGARMTIEEIAEKALSVDDERLRDRYLLQGVRALFSLAKYEECIDLWESEVSHLPEENLMRQLIHPYIAGAAFHVKRSEKALEYFAQLGDVKSMLFCAGRTGEELSTVDALEWVCEYAPNSSYISETLQSYVRKLEPLGRLYWDDEFEVTSEYNKLYSLCLKMARSSRSANPAMWYYTASFLADLNGEETKASYLLRLAEKSKSSDYIDESIQVFRIYLDAKLLPYNSSYENKLFSQLKWLDFKITNNMDEKVRQETARGYMLFNCRSYYYWNDMMRRILLAEVCPRMIKAGKTTRALQLANMADNSLLGLINRRELDGSVEVNDSCEYRPVVIYTMSEYRYSTDFNCHDYSNHFFEMIDSLGVNTAIKYVKDVRKPKSEFDRYLNARSYTGNDYLNDIIGTQCLRNMRYAEAVEYLGAVSEAYKNHHNVYMKYDPFGVKRTAIRVKTDFRYDFAREMLSLEQSIKLTTDPNRKAQLMVKYAIGLRNSFDFCWGLTQYYKGVNYWGQVCEKRDWSKDKYTIAAKNKVKQLVQLACDIVTDDEIAASIYYDLCNFKTIANNYPNTEFGKLVRGKCDNLYDYQEKILTLSSEDDSAV</sequence>
<evidence type="ECO:0000256" key="1">
    <source>
        <dbReference type="SAM" id="SignalP"/>
    </source>
</evidence>
<feature type="signal peptide" evidence="1">
    <location>
        <begin position="1"/>
        <end position="22"/>
    </location>
</feature>
<protein>
    <submittedName>
        <fullName evidence="2">Uncharacterized protein</fullName>
    </submittedName>
</protein>
<dbReference type="AlphaFoldDB" id="W4PAJ3"/>
<feature type="chain" id="PRO_5004846324" evidence="1">
    <location>
        <begin position="23"/>
        <end position="736"/>
    </location>
</feature>
<keyword evidence="1" id="KW-0732">Signal</keyword>
<evidence type="ECO:0000313" key="3">
    <source>
        <dbReference type="Proteomes" id="UP000018861"/>
    </source>
</evidence>
<gene>
    <name evidence="2" type="ORF">JCM6292_3311</name>
</gene>